<comment type="similarity">
    <text evidence="2">Belongs to the binding-protein-dependent transport system permease family. CysTW subfamily.</text>
</comment>
<dbReference type="PANTHER" id="PTHR42929">
    <property type="entry name" value="INNER MEMBRANE ABC TRANSPORTER PERMEASE PROTEIN YDCU-RELATED-RELATED"/>
    <property type="match status" value="1"/>
</dbReference>
<dbReference type="PANTHER" id="PTHR42929:SF1">
    <property type="entry name" value="INNER MEMBRANE ABC TRANSPORTER PERMEASE PROTEIN YDCU-RELATED"/>
    <property type="match status" value="1"/>
</dbReference>
<evidence type="ECO:0000256" key="1">
    <source>
        <dbReference type="ARBA" id="ARBA00004651"/>
    </source>
</evidence>
<comment type="caution">
    <text evidence="10">The sequence shown here is derived from an EMBL/GenBank/DDBJ whole genome shotgun (WGS) entry which is preliminary data.</text>
</comment>
<evidence type="ECO:0000256" key="2">
    <source>
        <dbReference type="ARBA" id="ARBA00007069"/>
    </source>
</evidence>
<evidence type="ECO:0000256" key="5">
    <source>
        <dbReference type="ARBA" id="ARBA00022692"/>
    </source>
</evidence>
<feature type="transmembrane region" description="Helical" evidence="8">
    <location>
        <begin position="185"/>
        <end position="207"/>
    </location>
</feature>
<reference evidence="10 11" key="1">
    <citation type="journal article" date="2013" name="Antonie Van Leeuwenhoek">
        <title>Dongia rigui sp. nov., isolated from freshwater of a large wetland in Korea.</title>
        <authorList>
            <person name="Baik K.S."/>
            <person name="Hwang Y.M."/>
            <person name="Choi J.S."/>
            <person name="Kwon J."/>
            <person name="Seong C.N."/>
        </authorList>
    </citation>
    <scope>NUCLEOTIDE SEQUENCE [LARGE SCALE GENOMIC DNA]</scope>
    <source>
        <strain evidence="10 11">04SU4-P</strain>
    </source>
</reference>
<evidence type="ECO:0000256" key="7">
    <source>
        <dbReference type="ARBA" id="ARBA00023136"/>
    </source>
</evidence>
<dbReference type="CDD" id="cd06261">
    <property type="entry name" value="TM_PBP2"/>
    <property type="match status" value="1"/>
</dbReference>
<organism evidence="10 11">
    <name type="scientific">Dongia rigui</name>
    <dbReference type="NCBI Taxonomy" id="940149"/>
    <lineage>
        <taxon>Bacteria</taxon>
        <taxon>Pseudomonadati</taxon>
        <taxon>Pseudomonadota</taxon>
        <taxon>Alphaproteobacteria</taxon>
        <taxon>Rhodospirillales</taxon>
        <taxon>Dongiaceae</taxon>
        <taxon>Dongia</taxon>
    </lineage>
</organism>
<accession>A0ABU5DWR1</accession>
<keyword evidence="4" id="KW-1003">Cell membrane</keyword>
<dbReference type="SUPFAM" id="SSF161098">
    <property type="entry name" value="MetI-like"/>
    <property type="match status" value="1"/>
</dbReference>
<evidence type="ECO:0000313" key="11">
    <source>
        <dbReference type="Proteomes" id="UP001271769"/>
    </source>
</evidence>
<dbReference type="InterPro" id="IPR000515">
    <property type="entry name" value="MetI-like"/>
</dbReference>
<sequence>MVEDGNRDHQLELIDSFKHGGAGLGPAISASYYKVVMVVSRRIVLTGPGICWILALLVVPCALLLVNSFFERGVYGGIDYVFTAENYIRALDPLYAEIFWSSARVALITTLVSLALGYPAAYCIALMPKRRQLAYLILVMLPLWSNYLIRTYAWMVLLNSEGLINKTLLALGLIDAPLPLLYNDFAIIIGLTYAYVPFMILALFSSISKLGPELREASTDLGASPLMTFWRVTLPLTLPGVAAGSVFVFVLSVGNFVTPDLLGGGKRTMLGNLIYDQFLTARDWPFGSAIAAIVIGIMMLLLTVQAILVNRRDREGPAA</sequence>
<feature type="transmembrane region" description="Helical" evidence="8">
    <location>
        <begin position="43"/>
        <end position="66"/>
    </location>
</feature>
<evidence type="ECO:0000256" key="3">
    <source>
        <dbReference type="ARBA" id="ARBA00022448"/>
    </source>
</evidence>
<feature type="transmembrane region" description="Helical" evidence="8">
    <location>
        <begin position="286"/>
        <end position="309"/>
    </location>
</feature>
<dbReference type="EMBL" id="JAXCLX010000001">
    <property type="protein sequence ID" value="MDY0871737.1"/>
    <property type="molecule type" value="Genomic_DNA"/>
</dbReference>
<proteinExistence type="inferred from homology"/>
<name>A0ABU5DWR1_9PROT</name>
<dbReference type="InterPro" id="IPR035906">
    <property type="entry name" value="MetI-like_sf"/>
</dbReference>
<dbReference type="RefSeq" id="WP_320500164.1">
    <property type="nucleotide sequence ID" value="NZ_JAXCLX010000001.1"/>
</dbReference>
<dbReference type="Gene3D" id="1.10.3720.10">
    <property type="entry name" value="MetI-like"/>
    <property type="match status" value="1"/>
</dbReference>
<gene>
    <name evidence="10" type="ORF">SMD31_07375</name>
</gene>
<comment type="subcellular location">
    <subcellularLocation>
        <location evidence="1 8">Cell membrane</location>
        <topology evidence="1 8">Multi-pass membrane protein</topology>
    </subcellularLocation>
</comment>
<evidence type="ECO:0000259" key="9">
    <source>
        <dbReference type="PROSITE" id="PS50928"/>
    </source>
</evidence>
<feature type="transmembrane region" description="Helical" evidence="8">
    <location>
        <begin position="228"/>
        <end position="251"/>
    </location>
</feature>
<keyword evidence="5 8" id="KW-0812">Transmembrane</keyword>
<dbReference type="Proteomes" id="UP001271769">
    <property type="component" value="Unassembled WGS sequence"/>
</dbReference>
<keyword evidence="3 8" id="KW-0813">Transport</keyword>
<evidence type="ECO:0000313" key="10">
    <source>
        <dbReference type="EMBL" id="MDY0871737.1"/>
    </source>
</evidence>
<dbReference type="PROSITE" id="PS50928">
    <property type="entry name" value="ABC_TM1"/>
    <property type="match status" value="1"/>
</dbReference>
<dbReference type="Pfam" id="PF00528">
    <property type="entry name" value="BPD_transp_1"/>
    <property type="match status" value="1"/>
</dbReference>
<feature type="domain" description="ABC transmembrane type-1" evidence="9">
    <location>
        <begin position="99"/>
        <end position="305"/>
    </location>
</feature>
<evidence type="ECO:0000256" key="4">
    <source>
        <dbReference type="ARBA" id="ARBA00022475"/>
    </source>
</evidence>
<feature type="transmembrane region" description="Helical" evidence="8">
    <location>
        <begin position="133"/>
        <end position="153"/>
    </location>
</feature>
<keyword evidence="11" id="KW-1185">Reference proteome</keyword>
<feature type="transmembrane region" description="Helical" evidence="8">
    <location>
        <begin position="98"/>
        <end position="121"/>
    </location>
</feature>
<keyword evidence="7 8" id="KW-0472">Membrane</keyword>
<evidence type="ECO:0000256" key="8">
    <source>
        <dbReference type="RuleBase" id="RU363032"/>
    </source>
</evidence>
<protein>
    <submittedName>
        <fullName evidence="10">ABC transporter permease</fullName>
    </submittedName>
</protein>
<evidence type="ECO:0000256" key="6">
    <source>
        <dbReference type="ARBA" id="ARBA00022989"/>
    </source>
</evidence>
<keyword evidence="6 8" id="KW-1133">Transmembrane helix</keyword>